<keyword evidence="10" id="KW-1003">Cell membrane</keyword>
<dbReference type="AlphaFoldDB" id="A0A1H2XYF6"/>
<evidence type="ECO:0000256" key="1">
    <source>
        <dbReference type="ARBA" id="ARBA00003394"/>
    </source>
</evidence>
<keyword evidence="13" id="KW-1185">Reference proteome</keyword>
<evidence type="ECO:0000313" key="13">
    <source>
        <dbReference type="Proteomes" id="UP000182944"/>
    </source>
</evidence>
<evidence type="ECO:0000256" key="5">
    <source>
        <dbReference type="ARBA" id="ARBA00022679"/>
    </source>
</evidence>
<evidence type="ECO:0000256" key="2">
    <source>
        <dbReference type="ARBA" id="ARBA00004713"/>
    </source>
</evidence>
<proteinExistence type="inferred from homology"/>
<dbReference type="STRING" id="1545044.SAMN05444276_102662"/>
<evidence type="ECO:0000259" key="11">
    <source>
        <dbReference type="Pfam" id="PF04413"/>
    </source>
</evidence>
<evidence type="ECO:0000256" key="7">
    <source>
        <dbReference type="ARBA" id="ARBA00049183"/>
    </source>
</evidence>
<keyword evidence="10" id="KW-0448">Lipopolysaccharide biosynthesis</keyword>
<evidence type="ECO:0000313" key="12">
    <source>
        <dbReference type="EMBL" id="SDW97608.1"/>
    </source>
</evidence>
<dbReference type="GO" id="GO:0009245">
    <property type="term" value="P:lipid A biosynthetic process"/>
    <property type="evidence" value="ECO:0007669"/>
    <property type="project" value="TreeGrafter"/>
</dbReference>
<dbReference type="GO" id="GO:0005886">
    <property type="term" value="C:plasma membrane"/>
    <property type="evidence" value="ECO:0007669"/>
    <property type="project" value="UniProtKB-SubCell"/>
</dbReference>
<comment type="catalytic activity">
    <reaction evidence="7 10">
        <text>lipid IVA (E. coli) + CMP-3-deoxy-beta-D-manno-octulosonate = alpha-Kdo-(2-&gt;6)-lipid IVA (E. coli) + CMP + H(+)</text>
        <dbReference type="Rhea" id="RHEA:28066"/>
        <dbReference type="ChEBI" id="CHEBI:15378"/>
        <dbReference type="ChEBI" id="CHEBI:58603"/>
        <dbReference type="ChEBI" id="CHEBI:60364"/>
        <dbReference type="ChEBI" id="CHEBI:60377"/>
        <dbReference type="ChEBI" id="CHEBI:85987"/>
        <dbReference type="EC" id="2.4.99.12"/>
    </reaction>
</comment>
<organism evidence="12 13">
    <name type="scientific">Paracoccus sanguinis</name>
    <dbReference type="NCBI Taxonomy" id="1545044"/>
    <lineage>
        <taxon>Bacteria</taxon>
        <taxon>Pseudomonadati</taxon>
        <taxon>Pseudomonadota</taxon>
        <taxon>Alphaproteobacteria</taxon>
        <taxon>Rhodobacterales</taxon>
        <taxon>Paracoccaceae</taxon>
        <taxon>Paracoccus</taxon>
    </lineage>
</organism>
<dbReference type="InterPro" id="IPR039901">
    <property type="entry name" value="Kdotransferase"/>
</dbReference>
<feature type="domain" description="3-deoxy-D-manno-octulosonic-acid transferase N-terminal" evidence="11">
    <location>
        <begin position="24"/>
        <end position="190"/>
    </location>
</feature>
<dbReference type="PANTHER" id="PTHR42755:SF1">
    <property type="entry name" value="3-DEOXY-D-MANNO-OCTULOSONIC ACID TRANSFERASE, MITOCHONDRIAL-RELATED"/>
    <property type="match status" value="1"/>
</dbReference>
<dbReference type="GO" id="GO:0009244">
    <property type="term" value="P:lipopolysaccharide core region biosynthetic process"/>
    <property type="evidence" value="ECO:0007669"/>
    <property type="project" value="UniProtKB-UniRule"/>
</dbReference>
<dbReference type="RefSeq" id="WP_074826516.1">
    <property type="nucleotide sequence ID" value="NZ_FNNA01000002.1"/>
</dbReference>
<dbReference type="EMBL" id="FNNA01000002">
    <property type="protein sequence ID" value="SDW97608.1"/>
    <property type="molecule type" value="Genomic_DNA"/>
</dbReference>
<keyword evidence="5 10" id="KW-0808">Transferase</keyword>
<evidence type="ECO:0000256" key="6">
    <source>
        <dbReference type="ARBA" id="ARBA00031445"/>
    </source>
</evidence>
<evidence type="ECO:0000256" key="8">
    <source>
        <dbReference type="PIRSR" id="PIRSR639901-1"/>
    </source>
</evidence>
<name>A0A1H2XYF6_9RHOB</name>
<keyword evidence="10" id="KW-0472">Membrane</keyword>
<accession>A0A1H2XYF6</accession>
<comment type="pathway">
    <text evidence="2 10">Bacterial outer membrane biogenesis; LPS core biosynthesis.</text>
</comment>
<feature type="site" description="Transition state stabilizer" evidence="9">
    <location>
        <position position="189"/>
    </location>
</feature>
<protein>
    <recommendedName>
        <fullName evidence="4 10">3-deoxy-D-manno-octulosonic acid transferase</fullName>
        <shortName evidence="10">Kdo transferase</shortName>
        <ecNumber evidence="3 10">2.4.99.12</ecNumber>
    </recommendedName>
    <alternativeName>
        <fullName evidence="6 10">Lipid IV(A) 3-deoxy-D-manno-octulosonic acid transferase</fullName>
    </alternativeName>
</protein>
<dbReference type="Gene3D" id="3.40.50.11720">
    <property type="entry name" value="3-Deoxy-D-manno-octulosonic-acid transferase, N-terminal domain"/>
    <property type="match status" value="1"/>
</dbReference>
<dbReference type="Proteomes" id="UP000182944">
    <property type="component" value="Unassembled WGS sequence"/>
</dbReference>
<comment type="similarity">
    <text evidence="10">Belongs to the glycosyltransferase group 1 family.</text>
</comment>
<comment type="subcellular location">
    <subcellularLocation>
        <location evidence="10">Cell membrane</location>
    </subcellularLocation>
</comment>
<evidence type="ECO:0000256" key="10">
    <source>
        <dbReference type="RuleBase" id="RU365103"/>
    </source>
</evidence>
<evidence type="ECO:0000256" key="3">
    <source>
        <dbReference type="ARBA" id="ARBA00012621"/>
    </source>
</evidence>
<feature type="active site" description="Proton acceptor" evidence="8">
    <location>
        <position position="47"/>
    </location>
</feature>
<dbReference type="EC" id="2.4.99.12" evidence="3 10"/>
<evidence type="ECO:0000256" key="4">
    <source>
        <dbReference type="ARBA" id="ARBA00019077"/>
    </source>
</evidence>
<dbReference type="UniPathway" id="UPA00958"/>
<dbReference type="Gene3D" id="3.40.50.2000">
    <property type="entry name" value="Glycogen Phosphorylase B"/>
    <property type="match status" value="1"/>
</dbReference>
<reference evidence="13" key="1">
    <citation type="submission" date="2016-10" db="EMBL/GenBank/DDBJ databases">
        <authorList>
            <person name="Varghese N."/>
            <person name="Submissions S."/>
        </authorList>
    </citation>
    <scope>NUCLEOTIDE SEQUENCE [LARGE SCALE GENOMIC DNA]</scope>
    <source>
        <strain evidence="13">DSM 29303</strain>
    </source>
</reference>
<dbReference type="OrthoDB" id="9789797at2"/>
<dbReference type="PANTHER" id="PTHR42755">
    <property type="entry name" value="3-DEOXY-MANNO-OCTULOSONATE CYTIDYLYLTRANSFERASE"/>
    <property type="match status" value="1"/>
</dbReference>
<dbReference type="GO" id="GO:0043842">
    <property type="term" value="F:Kdo transferase activity"/>
    <property type="evidence" value="ECO:0007669"/>
    <property type="project" value="UniProtKB-EC"/>
</dbReference>
<sequence>MIYRSISGLVGAALRPLARGVARERLALDLPDLPRGAIWVHGASVGELNSARPVVAALAAVRPVVVSANSDTGLAVARGWGLPALRAPLDVPQAVGRFLDALQPSLAVTIENELWPNRAAALTARGIPQALIGARMSARSARSWGRVPGLAGGALAGVGLASAQDAGTEVRLRALGLPAAAVAPRLNLKLLTPAATRPPATDAGRGRVWLAASTHPGEDEIALAAHAVLNARWPDARLILAPRHPQRADAVAALIAARGLRHDRLGARDVAHVPPVPVLLIDRLGALDGAYAAAGVCLTGGSLVDHGGHTPWEPAAHACALLHGPHVANFAADYAALDAQGAAREVTAATLATTLAALMADEARRRKMGAAARAALDAAAPDPAGLVAALLALARD</sequence>
<evidence type="ECO:0000256" key="9">
    <source>
        <dbReference type="PIRSR" id="PIRSR639901-2"/>
    </source>
</evidence>
<feature type="site" description="Transition state stabilizer" evidence="9">
    <location>
        <position position="111"/>
    </location>
</feature>
<gene>
    <name evidence="12" type="ORF">SAMN05444276_102662</name>
</gene>
<dbReference type="Pfam" id="PF04413">
    <property type="entry name" value="Glycos_transf_N"/>
    <property type="match status" value="1"/>
</dbReference>
<comment type="function">
    <text evidence="1 10">Involved in lipopolysaccharide (LPS) biosynthesis. Catalyzes the transfer of 3-deoxy-D-manno-octulosonate (Kdo) residue(s) from CMP-Kdo to lipid IV(A), the tetraacyldisaccharide-1,4'-bisphosphate precursor of lipid A.</text>
</comment>
<dbReference type="InterPro" id="IPR038107">
    <property type="entry name" value="Glycos_transf_N_sf"/>
</dbReference>
<dbReference type="InterPro" id="IPR007507">
    <property type="entry name" value="Glycos_transf_N"/>
</dbReference>